<evidence type="ECO:0000256" key="7">
    <source>
        <dbReference type="HAMAP-Rule" id="MF_02090"/>
    </source>
</evidence>
<evidence type="ECO:0000256" key="3">
    <source>
        <dbReference type="ARBA" id="ARBA00022598"/>
    </source>
</evidence>
<dbReference type="GO" id="GO:0005524">
    <property type="term" value="F:ATP binding"/>
    <property type="evidence" value="ECO:0007669"/>
    <property type="project" value="UniProtKB-UniRule"/>
</dbReference>
<gene>
    <name evidence="7" type="primary">nadE</name>
    <name evidence="11" type="ORF">EDC64_101606</name>
</gene>
<dbReference type="InterPro" id="IPR014729">
    <property type="entry name" value="Rossmann-like_a/b/a_fold"/>
</dbReference>
<feature type="binding site" evidence="7">
    <location>
        <position position="456"/>
    </location>
    <ligand>
        <name>deamido-NAD(+)</name>
        <dbReference type="ChEBI" id="CHEBI:58437"/>
        <note>ligand shared between two neighboring subunits</note>
    </ligand>
</feature>
<dbReference type="Pfam" id="PF02540">
    <property type="entry name" value="NAD_synthase"/>
    <property type="match status" value="1"/>
</dbReference>
<keyword evidence="12" id="KW-1185">Reference proteome</keyword>
<dbReference type="GO" id="GO:0005737">
    <property type="term" value="C:cytoplasm"/>
    <property type="evidence" value="ECO:0007669"/>
    <property type="project" value="InterPro"/>
</dbReference>
<feature type="binding site" evidence="7">
    <location>
        <position position="480"/>
    </location>
    <ligand>
        <name>ATP</name>
        <dbReference type="ChEBI" id="CHEBI:30616"/>
    </ligand>
</feature>
<evidence type="ECO:0000256" key="8">
    <source>
        <dbReference type="PIRNR" id="PIRNR006630"/>
    </source>
</evidence>
<evidence type="ECO:0000256" key="4">
    <source>
        <dbReference type="ARBA" id="ARBA00022741"/>
    </source>
</evidence>
<feature type="domain" description="CN hydrolase" evidence="10">
    <location>
        <begin position="12"/>
        <end position="276"/>
    </location>
</feature>
<evidence type="ECO:0000256" key="5">
    <source>
        <dbReference type="ARBA" id="ARBA00022840"/>
    </source>
</evidence>
<dbReference type="NCBIfam" id="NF002730">
    <property type="entry name" value="PRK02628.1"/>
    <property type="match status" value="1"/>
</dbReference>
<dbReference type="NCBIfam" id="TIGR00552">
    <property type="entry name" value="nadE"/>
    <property type="match status" value="1"/>
</dbReference>
<dbReference type="UniPathway" id="UPA00253">
    <property type="reaction ID" value="UER00334"/>
</dbReference>
<proteinExistence type="inferred from homology"/>
<dbReference type="PROSITE" id="PS50263">
    <property type="entry name" value="CN_HYDROLASE"/>
    <property type="match status" value="1"/>
</dbReference>
<comment type="caution">
    <text evidence="11">The sequence shown here is derived from an EMBL/GenBank/DDBJ whole genome shotgun (WGS) entry which is preliminary data.</text>
</comment>
<dbReference type="InterPro" id="IPR003694">
    <property type="entry name" value="NAD_synthase"/>
</dbReference>
<keyword evidence="4 7" id="KW-0547">Nucleotide-binding</keyword>
<feature type="binding site" evidence="7">
    <location>
        <begin position="490"/>
        <end position="493"/>
    </location>
    <ligand>
        <name>deamido-NAD(+)</name>
        <dbReference type="ChEBI" id="CHEBI:58437"/>
        <note>ligand shared between two neighboring subunits</note>
    </ligand>
</feature>
<dbReference type="Gene3D" id="1.10.10.1140">
    <property type="entry name" value="Glutamine-dependent NAD+ synthetase, C-terminal domain"/>
    <property type="match status" value="1"/>
</dbReference>
<keyword evidence="3 7" id="KW-0436">Ligase</keyword>
<dbReference type="Gene3D" id="3.40.50.620">
    <property type="entry name" value="HUPs"/>
    <property type="match status" value="1"/>
</dbReference>
<feature type="active site" description="Proton acceptor; for glutaminase activity" evidence="7">
    <location>
        <position position="52"/>
    </location>
</feature>
<dbReference type="Proteomes" id="UP000294664">
    <property type="component" value="Unassembled WGS sequence"/>
</dbReference>
<dbReference type="EMBL" id="SMAI01000001">
    <property type="protein sequence ID" value="TCT08086.1"/>
    <property type="molecule type" value="Genomic_DNA"/>
</dbReference>
<dbReference type="InterPro" id="IPR041856">
    <property type="entry name" value="NAD+_synth_C"/>
</dbReference>
<evidence type="ECO:0000256" key="1">
    <source>
        <dbReference type="ARBA" id="ARBA00005188"/>
    </source>
</evidence>
<dbReference type="InterPro" id="IPR036526">
    <property type="entry name" value="C-N_Hydrolase_sf"/>
</dbReference>
<feature type="binding site" evidence="7">
    <location>
        <position position="203"/>
    </location>
    <ligand>
        <name>L-glutamine</name>
        <dbReference type="ChEBI" id="CHEBI:58359"/>
    </ligand>
</feature>
<comment type="similarity">
    <text evidence="2 7 8">In the C-terminal section; belongs to the NAD synthetase family.</text>
</comment>
<dbReference type="SUPFAM" id="SSF52402">
    <property type="entry name" value="Adenine nucleotide alpha hydrolases-like"/>
    <property type="match status" value="1"/>
</dbReference>
<evidence type="ECO:0000256" key="2">
    <source>
        <dbReference type="ARBA" id="ARBA00007145"/>
    </source>
</evidence>
<organism evidence="11 12">
    <name type="scientific">Aquabacter spiritensis</name>
    <dbReference type="NCBI Taxonomy" id="933073"/>
    <lineage>
        <taxon>Bacteria</taxon>
        <taxon>Pseudomonadati</taxon>
        <taxon>Pseudomonadota</taxon>
        <taxon>Alphaproteobacteria</taxon>
        <taxon>Hyphomicrobiales</taxon>
        <taxon>Xanthobacteraceae</taxon>
        <taxon>Aquabacter</taxon>
    </lineage>
</organism>
<protein>
    <recommendedName>
        <fullName evidence="7 8">Glutamine-dependent NAD(+) synthetase</fullName>
        <ecNumber evidence="7 8">6.3.5.1</ecNumber>
    </recommendedName>
    <alternativeName>
        <fullName evidence="7 8">NAD(+) synthase [glutamine-hydrolyzing]</fullName>
    </alternativeName>
</protein>
<reference evidence="11 12" key="1">
    <citation type="submission" date="2019-03" db="EMBL/GenBank/DDBJ databases">
        <title>Genomic Encyclopedia of Type Strains, Phase IV (KMG-IV): sequencing the most valuable type-strain genomes for metagenomic binning, comparative biology and taxonomic classification.</title>
        <authorList>
            <person name="Goeker M."/>
        </authorList>
    </citation>
    <scope>NUCLEOTIDE SEQUENCE [LARGE SCALE GENOMIC DNA]</scope>
    <source>
        <strain evidence="11 12">DSM 9035</strain>
    </source>
</reference>
<dbReference type="GO" id="GO:0009435">
    <property type="term" value="P:NAD+ biosynthetic process"/>
    <property type="evidence" value="ECO:0007669"/>
    <property type="project" value="UniProtKB-UniRule"/>
</dbReference>
<dbReference type="InterPro" id="IPR022310">
    <property type="entry name" value="NAD/GMP_synthase"/>
</dbReference>
<comment type="similarity">
    <text evidence="9">Belongs to the NAD synthetase family.</text>
</comment>
<feature type="binding site" evidence="7">
    <location>
        <begin position="366"/>
        <end position="373"/>
    </location>
    <ligand>
        <name>ATP</name>
        <dbReference type="ChEBI" id="CHEBI:30616"/>
    </ligand>
</feature>
<comment type="pathway">
    <text evidence="1 7 8">Cofactor biosynthesis; NAD(+) biosynthesis; NAD(+) from deamido-NAD(+) (L-Gln route): step 1/1.</text>
</comment>
<dbReference type="RefSeq" id="WP_132029706.1">
    <property type="nucleotide sequence ID" value="NZ_SMAI01000001.1"/>
</dbReference>
<sequence length="679" mass="73058">MDFYSLYSHGFLRVAACVPKARVADPAFAAQETISLAEAGDASGTAVMLFPELGLSSYAIDDLLFQDALLDAVEAAIARIAEASRTLHPVLVVGAPLRRDGQLYNAGVVIHAGEIVGAVPKTYLPNYREFYEHRHFTSGAGATGMIAVAGRTVPFGTDLLFRAAGSAPVTFHVEVCEDVWAPLPPSTRAALNGAELLLNLSASNITIGKADTRRLLCASHSARAIAAYAYSAAGPGESTTDLAWDGHAAVFEYGDLLAETQRFPTGSVMASADVDLGRLRQERMRINSFGDCRREEAGRGPAFRTVTLRLDAPGRTVPLARNVARYPFVPADPSRLREDCYEAYNIQVQGLAKRLVASGAQRAVIGVSGGLDSTQALIVAARAMDFIGRDRSAVLAYTLPGFATSDATKANAWALMRGLGVTAEEIDIRPAARQMLADLGHPFAEGAPVYDVTFENVQAGLRTDYLFRLANHHNGLVVGTGDLSELGLGWCTYGVGDHMSHYNVNASVPKTLIQHLIRFAAASGDVSAETVAVLHAILATEISPELVPAGDGREIQSTQQIVGPYALQDFNLFYLTRYGYRPSKIAFLSHAAWSDAARGSWPVDLPDGDKRAFDLREIRHWLEVFLKRFFASQFKRSTLPNGPKITSGGSLSPRGDWRAPSDGDAKVWLEELAANVPEV</sequence>
<dbReference type="Gene3D" id="3.60.110.10">
    <property type="entry name" value="Carbon-nitrogen hydrolase"/>
    <property type="match status" value="1"/>
</dbReference>
<feature type="active site" description="Nucleophile; for glutaminase activity" evidence="7">
    <location>
        <position position="176"/>
    </location>
</feature>
<dbReference type="InterPro" id="IPR014445">
    <property type="entry name" value="Gln-dep_NAD_synthase"/>
</dbReference>
<feature type="active site" description="For glutaminase activity" evidence="7">
    <location>
        <position position="121"/>
    </location>
</feature>
<evidence type="ECO:0000256" key="9">
    <source>
        <dbReference type="RuleBase" id="RU003811"/>
    </source>
</evidence>
<dbReference type="OrthoDB" id="9760188at2"/>
<evidence type="ECO:0000313" key="12">
    <source>
        <dbReference type="Proteomes" id="UP000294664"/>
    </source>
</evidence>
<dbReference type="CDD" id="cd07570">
    <property type="entry name" value="GAT_Gln-NAD-synth"/>
    <property type="match status" value="1"/>
</dbReference>
<dbReference type="FunFam" id="1.10.10.1140:FF:000001">
    <property type="entry name" value="Glutamine-dependent NAD(+) synthetase"/>
    <property type="match status" value="1"/>
</dbReference>
<dbReference type="Pfam" id="PF00795">
    <property type="entry name" value="CN_hydrolase"/>
    <property type="match status" value="1"/>
</dbReference>
<keyword evidence="5 7" id="KW-0067">ATP-binding</keyword>
<feature type="binding site" evidence="7">
    <location>
        <position position="209"/>
    </location>
    <ligand>
        <name>L-glutamine</name>
        <dbReference type="ChEBI" id="CHEBI:58359"/>
    </ligand>
</feature>
<dbReference type="PANTHER" id="PTHR23090">
    <property type="entry name" value="NH 3 /GLUTAMINE-DEPENDENT NAD + SYNTHETASE"/>
    <property type="match status" value="1"/>
</dbReference>
<keyword evidence="6 7" id="KW-0520">NAD</keyword>
<evidence type="ECO:0000256" key="6">
    <source>
        <dbReference type="ARBA" id="ARBA00023027"/>
    </source>
</evidence>
<dbReference type="InterPro" id="IPR003010">
    <property type="entry name" value="C-N_Hydrolase"/>
</dbReference>
<dbReference type="GO" id="GO:0003952">
    <property type="term" value="F:NAD+ synthase (glutamine-hydrolyzing) activity"/>
    <property type="evidence" value="ECO:0007669"/>
    <property type="project" value="UniProtKB-UniRule"/>
</dbReference>
<dbReference type="SUPFAM" id="SSF56317">
    <property type="entry name" value="Carbon-nitrogen hydrolase"/>
    <property type="match status" value="1"/>
</dbReference>
<dbReference type="EC" id="6.3.5.1" evidence="7 8"/>
<evidence type="ECO:0000259" key="10">
    <source>
        <dbReference type="PROSITE" id="PS50263"/>
    </source>
</evidence>
<dbReference type="FunFam" id="3.40.50.620:FF:000155">
    <property type="entry name" value="Glutamine-dependent NAD(+) synthetase"/>
    <property type="match status" value="1"/>
</dbReference>
<accession>A0A4R3M5D0</accession>
<feature type="binding site" evidence="7">
    <location>
        <position position="127"/>
    </location>
    <ligand>
        <name>L-glutamine</name>
        <dbReference type="ChEBI" id="CHEBI:58359"/>
    </ligand>
</feature>
<dbReference type="GO" id="GO:0008795">
    <property type="term" value="F:NAD+ synthase activity"/>
    <property type="evidence" value="ECO:0007669"/>
    <property type="project" value="UniProtKB-UniRule"/>
</dbReference>
<dbReference type="GO" id="GO:0004359">
    <property type="term" value="F:glutaminase activity"/>
    <property type="evidence" value="ECO:0007669"/>
    <property type="project" value="InterPro"/>
</dbReference>
<dbReference type="HAMAP" id="MF_02090">
    <property type="entry name" value="NadE_glutamine_dep"/>
    <property type="match status" value="1"/>
</dbReference>
<dbReference type="PIRSF" id="PIRSF006630">
    <property type="entry name" value="NADS_GAT"/>
    <property type="match status" value="1"/>
</dbReference>
<dbReference type="PANTHER" id="PTHR23090:SF9">
    <property type="entry name" value="GLUTAMINE-DEPENDENT NAD(+) SYNTHETASE"/>
    <property type="match status" value="1"/>
</dbReference>
<comment type="catalytic activity">
    <reaction evidence="7 8">
        <text>deamido-NAD(+) + L-glutamine + ATP + H2O = L-glutamate + AMP + diphosphate + NAD(+) + H(+)</text>
        <dbReference type="Rhea" id="RHEA:24384"/>
        <dbReference type="ChEBI" id="CHEBI:15377"/>
        <dbReference type="ChEBI" id="CHEBI:15378"/>
        <dbReference type="ChEBI" id="CHEBI:29985"/>
        <dbReference type="ChEBI" id="CHEBI:30616"/>
        <dbReference type="ChEBI" id="CHEBI:33019"/>
        <dbReference type="ChEBI" id="CHEBI:57540"/>
        <dbReference type="ChEBI" id="CHEBI:58359"/>
        <dbReference type="ChEBI" id="CHEBI:58437"/>
        <dbReference type="ChEBI" id="CHEBI:456215"/>
        <dbReference type="EC" id="6.3.5.1"/>
    </reaction>
</comment>
<feature type="binding site" evidence="7">
    <location>
        <position position="485"/>
    </location>
    <ligand>
        <name>deamido-NAD(+)</name>
        <dbReference type="ChEBI" id="CHEBI:58437"/>
        <note>ligand shared between two neighboring subunits</note>
    </ligand>
</feature>
<name>A0A4R3M5D0_9HYPH</name>
<evidence type="ECO:0000313" key="11">
    <source>
        <dbReference type="EMBL" id="TCT08086.1"/>
    </source>
</evidence>
<comment type="function">
    <text evidence="7">Catalyzes the ATP-dependent amidation of deamido-NAD to form NAD. Uses L-glutamine as a nitrogen source.</text>
</comment>
<dbReference type="AlphaFoldDB" id="A0A4R3M5D0"/>
<dbReference type="CDD" id="cd00553">
    <property type="entry name" value="NAD_synthase"/>
    <property type="match status" value="1"/>
</dbReference>
<feature type="binding site" evidence="7">
    <location>
        <position position="635"/>
    </location>
    <ligand>
        <name>deamido-NAD(+)</name>
        <dbReference type="ChEBI" id="CHEBI:58437"/>
        <note>ligand shared between two neighboring subunits</note>
    </ligand>
</feature>